<accession>A0A387BQZ0</accession>
<evidence type="ECO:0000313" key="3">
    <source>
        <dbReference type="Proteomes" id="UP000275069"/>
    </source>
</evidence>
<dbReference type="KEGG" id="gry:D7I44_07575"/>
<dbReference type="AlphaFoldDB" id="A0A387BQZ0"/>
<gene>
    <name evidence="2" type="ORF">D7I44_07575</name>
</gene>
<dbReference type="EMBL" id="CP032624">
    <property type="protein sequence ID" value="AYG03406.1"/>
    <property type="molecule type" value="Genomic_DNA"/>
</dbReference>
<evidence type="ECO:0000256" key="1">
    <source>
        <dbReference type="SAM" id="MobiDB-lite"/>
    </source>
</evidence>
<feature type="region of interest" description="Disordered" evidence="1">
    <location>
        <begin position="101"/>
        <end position="120"/>
    </location>
</feature>
<dbReference type="Proteomes" id="UP000275069">
    <property type="component" value="Chromosome"/>
</dbReference>
<keyword evidence="3" id="KW-1185">Reference proteome</keyword>
<reference evidence="2 3" key="1">
    <citation type="submission" date="2018-09" db="EMBL/GenBank/DDBJ databases">
        <title>Genome sequencing of strain 2DFW10M-5.</title>
        <authorList>
            <person name="Heo J."/>
            <person name="Kim S.-J."/>
            <person name="Kwon S.-W."/>
        </authorList>
    </citation>
    <scope>NUCLEOTIDE SEQUENCE [LARGE SCALE GENOMIC DNA]</scope>
    <source>
        <strain evidence="2 3">2DFW10M-5</strain>
    </source>
</reference>
<protein>
    <submittedName>
        <fullName evidence="2">Uncharacterized protein</fullName>
    </submittedName>
</protein>
<name>A0A387BQZ0_9MICO</name>
<proteinExistence type="predicted"/>
<organism evidence="2 3">
    <name type="scientific">Gryllotalpicola protaetiae</name>
    <dbReference type="NCBI Taxonomy" id="2419771"/>
    <lineage>
        <taxon>Bacteria</taxon>
        <taxon>Bacillati</taxon>
        <taxon>Actinomycetota</taxon>
        <taxon>Actinomycetes</taxon>
        <taxon>Micrococcales</taxon>
        <taxon>Microbacteriaceae</taxon>
        <taxon>Gryllotalpicola</taxon>
    </lineage>
</organism>
<evidence type="ECO:0000313" key="2">
    <source>
        <dbReference type="EMBL" id="AYG03406.1"/>
    </source>
</evidence>
<sequence length="120" mass="12458">MWVDATPWLTAHPSSEVRACYGDHCATIDASTPRPPQLIHGDGSPSQPLSLSVKAEGGPDSLVATEKIGLKKSTFTGGACGPVSSWGRIVILDAQGQLQDRGWDGRAPLDGVPVPTPTAS</sequence>
<feature type="region of interest" description="Disordered" evidence="1">
    <location>
        <begin position="31"/>
        <end position="52"/>
    </location>
</feature>